<comment type="caution">
    <text evidence="2">The sequence shown here is derived from an EMBL/GenBank/DDBJ whole genome shotgun (WGS) entry which is preliminary data.</text>
</comment>
<dbReference type="AlphaFoldDB" id="A0A402AG93"/>
<evidence type="ECO:0000313" key="2">
    <source>
        <dbReference type="EMBL" id="GCE18073.1"/>
    </source>
</evidence>
<dbReference type="EMBL" id="BIFS01000001">
    <property type="protein sequence ID" value="GCE18073.1"/>
    <property type="molecule type" value="Genomic_DNA"/>
</dbReference>
<evidence type="ECO:0000256" key="1">
    <source>
        <dbReference type="SAM" id="Phobius"/>
    </source>
</evidence>
<keyword evidence="1" id="KW-0812">Transmembrane</keyword>
<keyword evidence="3" id="KW-1185">Reference proteome</keyword>
<reference evidence="3" key="1">
    <citation type="submission" date="2018-12" db="EMBL/GenBank/DDBJ databases">
        <title>Tengunoibacter tsumagoiensis gen. nov., sp. nov., Dictyobacter kobayashii sp. nov., D. alpinus sp. nov., and D. joshuensis sp. nov. and description of Dictyobacteraceae fam. nov. within the order Ktedonobacterales isolated from Tengu-no-mugimeshi.</title>
        <authorList>
            <person name="Wang C.M."/>
            <person name="Zheng Y."/>
            <person name="Sakai Y."/>
            <person name="Toyoda A."/>
            <person name="Minakuchi Y."/>
            <person name="Abe K."/>
            <person name="Yokota A."/>
            <person name="Yabe S."/>
        </authorList>
    </citation>
    <scope>NUCLEOTIDE SEQUENCE [LARGE SCALE GENOMIC DNA]</scope>
    <source>
        <strain evidence="3">Uno11</strain>
    </source>
</reference>
<keyword evidence="1" id="KW-1133">Transmembrane helix</keyword>
<feature type="transmembrane region" description="Helical" evidence="1">
    <location>
        <begin position="6"/>
        <end position="25"/>
    </location>
</feature>
<gene>
    <name evidence="2" type="ORF">KDK_18730</name>
</gene>
<keyword evidence="1" id="KW-0472">Membrane</keyword>
<dbReference type="RefSeq" id="WP_174845295.1">
    <property type="nucleotide sequence ID" value="NZ_BIFS01000001.1"/>
</dbReference>
<accession>A0A402AG93</accession>
<evidence type="ECO:0008006" key="4">
    <source>
        <dbReference type="Google" id="ProtNLM"/>
    </source>
</evidence>
<sequence>MQTYLIAAYIIAWLAICIYLAILAMRIRGVRTELAAVEELVREQQLEKEL</sequence>
<protein>
    <recommendedName>
        <fullName evidence="4">CcmD family protein</fullName>
    </recommendedName>
</protein>
<name>A0A402AG93_9CHLR</name>
<organism evidence="2 3">
    <name type="scientific">Dictyobacter kobayashii</name>
    <dbReference type="NCBI Taxonomy" id="2014872"/>
    <lineage>
        <taxon>Bacteria</taxon>
        <taxon>Bacillati</taxon>
        <taxon>Chloroflexota</taxon>
        <taxon>Ktedonobacteria</taxon>
        <taxon>Ktedonobacterales</taxon>
        <taxon>Dictyobacteraceae</taxon>
        <taxon>Dictyobacter</taxon>
    </lineage>
</organism>
<proteinExistence type="predicted"/>
<dbReference type="Proteomes" id="UP000287188">
    <property type="component" value="Unassembled WGS sequence"/>
</dbReference>
<evidence type="ECO:0000313" key="3">
    <source>
        <dbReference type="Proteomes" id="UP000287188"/>
    </source>
</evidence>